<dbReference type="InterPro" id="IPR020568">
    <property type="entry name" value="Ribosomal_Su5_D2-typ_SF"/>
</dbReference>
<dbReference type="GO" id="GO:0003735">
    <property type="term" value="F:structural constituent of ribosome"/>
    <property type="evidence" value="ECO:0007669"/>
    <property type="project" value="InterPro"/>
</dbReference>
<organism evidence="6 7">
    <name type="scientific">Candidatus Kerfeldbacteria bacterium CG08_land_8_20_14_0_20_43_14</name>
    <dbReference type="NCBI Taxonomy" id="2014246"/>
    <lineage>
        <taxon>Bacteria</taxon>
        <taxon>Candidatus Kerfeldiibacteriota</taxon>
    </lineage>
</organism>
<evidence type="ECO:0000313" key="7">
    <source>
        <dbReference type="Proteomes" id="UP000236845"/>
    </source>
</evidence>
<dbReference type="SUPFAM" id="SSF54211">
    <property type="entry name" value="Ribosomal protein S5 domain 2-like"/>
    <property type="match status" value="1"/>
</dbReference>
<dbReference type="InterPro" id="IPR020574">
    <property type="entry name" value="Ribosomal_uS9_CS"/>
</dbReference>
<dbReference type="InterPro" id="IPR014721">
    <property type="entry name" value="Ribsml_uS5_D2-typ_fold_subgr"/>
</dbReference>
<dbReference type="Gene3D" id="3.30.230.10">
    <property type="match status" value="1"/>
</dbReference>
<proteinExistence type="inferred from homology"/>
<evidence type="ECO:0000256" key="1">
    <source>
        <dbReference type="ARBA" id="ARBA00005251"/>
    </source>
</evidence>
<comment type="similarity">
    <text evidence="1 4">Belongs to the universal ribosomal protein uS9 family.</text>
</comment>
<name>A0A2H0YSL2_9BACT</name>
<evidence type="ECO:0000313" key="6">
    <source>
        <dbReference type="EMBL" id="PIS40742.1"/>
    </source>
</evidence>
<keyword evidence="2 4" id="KW-0689">Ribosomal protein</keyword>
<dbReference type="PANTHER" id="PTHR21569:SF1">
    <property type="entry name" value="SMALL RIBOSOMAL SUBUNIT PROTEIN US9M"/>
    <property type="match status" value="1"/>
</dbReference>
<dbReference type="InterPro" id="IPR000754">
    <property type="entry name" value="Ribosomal_uS9"/>
</dbReference>
<evidence type="ECO:0000256" key="4">
    <source>
        <dbReference type="RuleBase" id="RU003815"/>
    </source>
</evidence>
<gene>
    <name evidence="6" type="primary">rpsI</name>
    <name evidence="6" type="ORF">COT26_01675</name>
</gene>
<feature type="non-terminal residue" evidence="6">
    <location>
        <position position="1"/>
    </location>
</feature>
<evidence type="ECO:0000256" key="5">
    <source>
        <dbReference type="RuleBase" id="RU003816"/>
    </source>
</evidence>
<sequence length="97" mass="10959">LTLEKYFGFQPWIEMAREPLNLTGWAKGRLTIKAQGGGKAAQAHSIGHGLAKLLIQLDPTLRPSLKSAGLLTRDARIKERKKYGLKRARRAPQWQKR</sequence>
<accession>A0A2H0YSL2</accession>
<dbReference type="GO" id="GO:0022627">
    <property type="term" value="C:cytosolic small ribosomal subunit"/>
    <property type="evidence" value="ECO:0007669"/>
    <property type="project" value="TreeGrafter"/>
</dbReference>
<dbReference type="AlphaFoldDB" id="A0A2H0YSL2"/>
<keyword evidence="3 4" id="KW-0687">Ribonucleoprotein</keyword>
<dbReference type="PROSITE" id="PS00360">
    <property type="entry name" value="RIBOSOMAL_S9"/>
    <property type="match status" value="1"/>
</dbReference>
<dbReference type="GO" id="GO:0003723">
    <property type="term" value="F:RNA binding"/>
    <property type="evidence" value="ECO:0007669"/>
    <property type="project" value="TreeGrafter"/>
</dbReference>
<dbReference type="EMBL" id="PEXW01000036">
    <property type="protein sequence ID" value="PIS40742.1"/>
    <property type="molecule type" value="Genomic_DNA"/>
</dbReference>
<evidence type="ECO:0000256" key="2">
    <source>
        <dbReference type="ARBA" id="ARBA00022980"/>
    </source>
</evidence>
<protein>
    <recommendedName>
        <fullName evidence="5">30S ribosomal protein S9</fullName>
    </recommendedName>
</protein>
<dbReference type="GO" id="GO:0006412">
    <property type="term" value="P:translation"/>
    <property type="evidence" value="ECO:0007669"/>
    <property type="project" value="InterPro"/>
</dbReference>
<dbReference type="Pfam" id="PF00380">
    <property type="entry name" value="Ribosomal_S9"/>
    <property type="match status" value="1"/>
</dbReference>
<reference evidence="7" key="1">
    <citation type="submission" date="2017-09" db="EMBL/GenBank/DDBJ databases">
        <title>Depth-based differentiation of microbial function through sediment-hosted aquifers and enrichment of novel symbionts in the deep terrestrial subsurface.</title>
        <authorList>
            <person name="Probst A.J."/>
            <person name="Ladd B."/>
            <person name="Jarett J.K."/>
            <person name="Geller-Mcgrath D.E."/>
            <person name="Sieber C.M.K."/>
            <person name="Emerson J.B."/>
            <person name="Anantharaman K."/>
            <person name="Thomas B.C."/>
            <person name="Malmstrom R."/>
            <person name="Stieglmeier M."/>
            <person name="Klingl A."/>
            <person name="Woyke T."/>
            <person name="Ryan C.M."/>
            <person name="Banfield J.F."/>
        </authorList>
    </citation>
    <scope>NUCLEOTIDE SEQUENCE [LARGE SCALE GENOMIC DNA]</scope>
</reference>
<dbReference type="Proteomes" id="UP000236845">
    <property type="component" value="Unassembled WGS sequence"/>
</dbReference>
<evidence type="ECO:0000256" key="3">
    <source>
        <dbReference type="ARBA" id="ARBA00023274"/>
    </source>
</evidence>
<comment type="caution">
    <text evidence="6">The sequence shown here is derived from an EMBL/GenBank/DDBJ whole genome shotgun (WGS) entry which is preliminary data.</text>
</comment>
<dbReference type="PANTHER" id="PTHR21569">
    <property type="entry name" value="RIBOSOMAL PROTEIN S9"/>
    <property type="match status" value="1"/>
</dbReference>